<organism evidence="2">
    <name type="scientific">Limosilactobacillus allomucosae</name>
    <dbReference type="NCBI Taxonomy" id="3142938"/>
    <lineage>
        <taxon>Bacteria</taxon>
        <taxon>Bacillati</taxon>
        <taxon>Bacillota</taxon>
        <taxon>Bacilli</taxon>
        <taxon>Lactobacillales</taxon>
        <taxon>Lactobacillaceae</taxon>
        <taxon>Limosilactobacillus</taxon>
    </lineage>
</organism>
<dbReference type="AlphaFoldDB" id="A0AAU7C0Z2"/>
<dbReference type="Gene3D" id="1.10.10.10">
    <property type="entry name" value="Winged helix-like DNA-binding domain superfamily/Winged helix DNA-binding domain"/>
    <property type="match status" value="1"/>
</dbReference>
<dbReference type="RefSeq" id="WP_347980015.1">
    <property type="nucleotide sequence ID" value="NZ_CP154878.1"/>
</dbReference>
<dbReference type="InterPro" id="IPR009057">
    <property type="entry name" value="Homeodomain-like_sf"/>
</dbReference>
<dbReference type="KEGG" id="lalo:ABC765_06860"/>
<sequence>MNIYSPELKSKIVHEYLERKNDISISELSRQHDIDPRRVGEWIRNYQLRGKIITQPNKRKFSQKFKEDVVDYYQTHEETLEQVAARFDVRPTQVSSWKNIAQRYGNEALASQKEKAAKTMEHKQKETQQLTKEDRNKHEMAAEIARLRAELDKTKKELYYARMDRDIAKKVQALVKASASKPKRK</sequence>
<protein>
    <submittedName>
        <fullName evidence="2">Transposase</fullName>
    </submittedName>
</protein>
<gene>
    <name evidence="2" type="ORF">ABC765_06860</name>
</gene>
<keyword evidence="1" id="KW-0175">Coiled coil</keyword>
<dbReference type="InterPro" id="IPR052057">
    <property type="entry name" value="IS150/IS1296_orfA-like"/>
</dbReference>
<dbReference type="GO" id="GO:0003677">
    <property type="term" value="F:DNA binding"/>
    <property type="evidence" value="ECO:0007669"/>
    <property type="project" value="InterPro"/>
</dbReference>
<feature type="coiled-coil region" evidence="1">
    <location>
        <begin position="106"/>
        <end position="157"/>
    </location>
</feature>
<evidence type="ECO:0000313" key="2">
    <source>
        <dbReference type="EMBL" id="XBG94798.1"/>
    </source>
</evidence>
<dbReference type="GO" id="GO:0006313">
    <property type="term" value="P:DNA transposition"/>
    <property type="evidence" value="ECO:0007669"/>
    <property type="project" value="InterPro"/>
</dbReference>
<name>A0AAU7C0Z2_9LACO</name>
<dbReference type="InterPro" id="IPR002514">
    <property type="entry name" value="Transposase_8"/>
</dbReference>
<dbReference type="PANTHER" id="PTHR33795:SF1">
    <property type="entry name" value="INSERTION ELEMENT IS150 PROTEIN INSJ"/>
    <property type="match status" value="1"/>
</dbReference>
<accession>A0AAU7C0Z2</accession>
<dbReference type="Pfam" id="PF01527">
    <property type="entry name" value="HTH_Tnp_1"/>
    <property type="match status" value="2"/>
</dbReference>
<dbReference type="EMBL" id="CP154878">
    <property type="protein sequence ID" value="XBG94798.1"/>
    <property type="molecule type" value="Genomic_DNA"/>
</dbReference>
<evidence type="ECO:0000256" key="1">
    <source>
        <dbReference type="SAM" id="Coils"/>
    </source>
</evidence>
<dbReference type="SUPFAM" id="SSF46689">
    <property type="entry name" value="Homeodomain-like"/>
    <property type="match status" value="2"/>
</dbReference>
<reference evidence="2" key="1">
    <citation type="submission" date="2024-04" db="EMBL/GenBank/DDBJ databases">
        <title>Limosilactobacillus allomucosae sp. nov., a novel species isolated from wild boar faecal samples as a potential probiotics for domestic pigs.</title>
        <authorList>
            <person name="Chen B."/>
        </authorList>
    </citation>
    <scope>NUCLEOTIDE SEQUENCE</scope>
    <source>
        <strain evidence="2">WILCCON 0051</strain>
    </source>
</reference>
<dbReference type="GO" id="GO:0004803">
    <property type="term" value="F:transposase activity"/>
    <property type="evidence" value="ECO:0007669"/>
    <property type="project" value="InterPro"/>
</dbReference>
<dbReference type="InterPro" id="IPR036388">
    <property type="entry name" value="WH-like_DNA-bd_sf"/>
</dbReference>
<dbReference type="PANTHER" id="PTHR33795">
    <property type="entry name" value="INSERTION ELEMENT IS150 PROTEIN INSJ"/>
    <property type="match status" value="1"/>
</dbReference>
<proteinExistence type="predicted"/>